<dbReference type="Gene3D" id="3.40.50.410">
    <property type="entry name" value="von Willebrand factor, type A domain"/>
    <property type="match status" value="1"/>
</dbReference>
<dbReference type="AlphaFoldDB" id="A0A368GKA0"/>
<protein>
    <recommendedName>
        <fullName evidence="1">VWFA domain-containing protein</fullName>
    </recommendedName>
</protein>
<evidence type="ECO:0000313" key="2">
    <source>
        <dbReference type="EMBL" id="RCN43425.1"/>
    </source>
</evidence>
<organism evidence="2 3">
    <name type="scientific">Ancylostoma caninum</name>
    <name type="common">Dog hookworm</name>
    <dbReference type="NCBI Taxonomy" id="29170"/>
    <lineage>
        <taxon>Eukaryota</taxon>
        <taxon>Metazoa</taxon>
        <taxon>Ecdysozoa</taxon>
        <taxon>Nematoda</taxon>
        <taxon>Chromadorea</taxon>
        <taxon>Rhabditida</taxon>
        <taxon>Rhabditina</taxon>
        <taxon>Rhabditomorpha</taxon>
        <taxon>Strongyloidea</taxon>
        <taxon>Ancylostomatidae</taxon>
        <taxon>Ancylostomatinae</taxon>
        <taxon>Ancylostoma</taxon>
    </lineage>
</organism>
<dbReference type="Pfam" id="PF00092">
    <property type="entry name" value="VWA"/>
    <property type="match status" value="1"/>
</dbReference>
<evidence type="ECO:0000259" key="1">
    <source>
        <dbReference type="Pfam" id="PF00092"/>
    </source>
</evidence>
<accession>A0A368GKA0</accession>
<dbReference type="InterPro" id="IPR036465">
    <property type="entry name" value="vWFA_dom_sf"/>
</dbReference>
<gene>
    <name evidence="2" type="ORF">ANCCAN_10616</name>
</gene>
<dbReference type="Proteomes" id="UP000252519">
    <property type="component" value="Unassembled WGS sequence"/>
</dbReference>
<sequence>MYEKLYKNFLLTFAMHKSRVSVFVFGDQRRLHYRRNVAYKMDSDFEAIVNKEIQSWKDSLRHPTGKGGSMSTAVDIALKHLTPLANNKKLLILVVAGKQYDTEKTVEILEKVRREGIQVRVFGVLNAGRDDYYKNFGDPDAFMINNVGDQFPQDVYVSFTSLAHSHSKAVIS</sequence>
<dbReference type="InterPro" id="IPR002035">
    <property type="entry name" value="VWF_A"/>
</dbReference>
<proteinExistence type="predicted"/>
<name>A0A368GKA0_ANCCA</name>
<evidence type="ECO:0000313" key="3">
    <source>
        <dbReference type="Proteomes" id="UP000252519"/>
    </source>
</evidence>
<comment type="caution">
    <text evidence="2">The sequence shown here is derived from an EMBL/GenBank/DDBJ whole genome shotgun (WGS) entry which is preliminary data.</text>
</comment>
<reference evidence="2 3" key="1">
    <citation type="submission" date="2014-10" db="EMBL/GenBank/DDBJ databases">
        <title>Draft genome of the hookworm Ancylostoma caninum.</title>
        <authorList>
            <person name="Mitreva M."/>
        </authorList>
    </citation>
    <scope>NUCLEOTIDE SEQUENCE [LARGE SCALE GENOMIC DNA]</scope>
    <source>
        <strain evidence="2 3">Baltimore</strain>
    </source>
</reference>
<dbReference type="SUPFAM" id="SSF53300">
    <property type="entry name" value="vWA-like"/>
    <property type="match status" value="1"/>
</dbReference>
<feature type="domain" description="VWFA" evidence="1">
    <location>
        <begin position="15"/>
        <end position="140"/>
    </location>
</feature>
<dbReference type="EMBL" id="JOJR01000158">
    <property type="protein sequence ID" value="RCN43425.1"/>
    <property type="molecule type" value="Genomic_DNA"/>
</dbReference>
<keyword evidence="3" id="KW-1185">Reference proteome</keyword>